<reference evidence="2" key="1">
    <citation type="journal article" date="2023" name="G3 (Bethesda)">
        <title>Genome assembly and association tests identify interacting loci associated with vigor, precocity, and sex in interspecific pistachio rootstocks.</title>
        <authorList>
            <person name="Palmer W."/>
            <person name="Jacygrad E."/>
            <person name="Sagayaradj S."/>
            <person name="Cavanaugh K."/>
            <person name="Han R."/>
            <person name="Bertier L."/>
            <person name="Beede B."/>
            <person name="Kafkas S."/>
            <person name="Golino D."/>
            <person name="Preece J."/>
            <person name="Michelmore R."/>
        </authorList>
    </citation>
    <scope>NUCLEOTIDE SEQUENCE [LARGE SCALE GENOMIC DNA]</scope>
</reference>
<keyword evidence="2" id="KW-1185">Reference proteome</keyword>
<evidence type="ECO:0000313" key="2">
    <source>
        <dbReference type="Proteomes" id="UP001164250"/>
    </source>
</evidence>
<organism evidence="1 2">
    <name type="scientific">Pistacia atlantica</name>
    <dbReference type="NCBI Taxonomy" id="434234"/>
    <lineage>
        <taxon>Eukaryota</taxon>
        <taxon>Viridiplantae</taxon>
        <taxon>Streptophyta</taxon>
        <taxon>Embryophyta</taxon>
        <taxon>Tracheophyta</taxon>
        <taxon>Spermatophyta</taxon>
        <taxon>Magnoliopsida</taxon>
        <taxon>eudicotyledons</taxon>
        <taxon>Gunneridae</taxon>
        <taxon>Pentapetalae</taxon>
        <taxon>rosids</taxon>
        <taxon>malvids</taxon>
        <taxon>Sapindales</taxon>
        <taxon>Anacardiaceae</taxon>
        <taxon>Pistacia</taxon>
    </lineage>
</organism>
<accession>A0ACC1BCQ4</accession>
<comment type="caution">
    <text evidence="1">The sequence shown here is derived from an EMBL/GenBank/DDBJ whole genome shotgun (WGS) entry which is preliminary data.</text>
</comment>
<gene>
    <name evidence="1" type="ORF">Patl1_27606</name>
</gene>
<proteinExistence type="predicted"/>
<dbReference type="EMBL" id="CM047901">
    <property type="protein sequence ID" value="KAJ0096714.1"/>
    <property type="molecule type" value="Genomic_DNA"/>
</dbReference>
<sequence>MGAMNDKFRRTLIFSLLWFLILSHQNRFVAGDGQGGARDTSTIQEEKLSLAKTLTDSISNLRKYHENSWGKAKAIIHAMQIQFFPPNVDFRGGNKANADAGAGEKVKEAAKKSTSKSKMAVEESAKSAAEAVHKTAEKVKVKLHDEM</sequence>
<evidence type="ECO:0000313" key="1">
    <source>
        <dbReference type="EMBL" id="KAJ0096714.1"/>
    </source>
</evidence>
<protein>
    <submittedName>
        <fullName evidence="1">Uncharacterized protein</fullName>
    </submittedName>
</protein>
<name>A0ACC1BCQ4_9ROSI</name>
<dbReference type="Proteomes" id="UP001164250">
    <property type="component" value="Chromosome 5"/>
</dbReference>